<evidence type="ECO:0000313" key="3">
    <source>
        <dbReference type="Proteomes" id="UP000737113"/>
    </source>
</evidence>
<protein>
    <submittedName>
        <fullName evidence="2">FMN-binding protein</fullName>
    </submittedName>
</protein>
<sequence>MTSAFIRTLLLVSGLSAIFLCLPVRADVYQSNEDFIAHAFNEPLNPPATGEPGLTQRIPKPKLLWLTDDNKAVMASILAHDYNKLRLRYWQRGQDTVWILEEIGKESPITVGIHIRDQQIVQTKVLIYRESRGDEVRHDFFTDQFKSARLTQELQLDRHIDGITGATLSVRALTKLSRIALYLNSQIPQT</sequence>
<proteinExistence type="predicted"/>
<name>A0A972JN87_9GAMM</name>
<dbReference type="SMART" id="SM00900">
    <property type="entry name" value="FMN_bind"/>
    <property type="match status" value="1"/>
</dbReference>
<dbReference type="GO" id="GO:0010181">
    <property type="term" value="F:FMN binding"/>
    <property type="evidence" value="ECO:0007669"/>
    <property type="project" value="InterPro"/>
</dbReference>
<dbReference type="AlphaFoldDB" id="A0A972JN87"/>
<gene>
    <name evidence="2" type="ORF">HC757_12170</name>
</gene>
<feature type="domain" description="FMN-binding" evidence="1">
    <location>
        <begin position="104"/>
        <end position="184"/>
    </location>
</feature>
<comment type="caution">
    <text evidence="2">The sequence shown here is derived from an EMBL/GenBank/DDBJ whole genome shotgun (WGS) entry which is preliminary data.</text>
</comment>
<accession>A0A972JN87</accession>
<dbReference type="Pfam" id="PF04205">
    <property type="entry name" value="FMN_bind"/>
    <property type="match status" value="1"/>
</dbReference>
<dbReference type="Proteomes" id="UP000737113">
    <property type="component" value="Unassembled WGS sequence"/>
</dbReference>
<keyword evidence="3" id="KW-1185">Reference proteome</keyword>
<organism evidence="2 3">
    <name type="scientific">Shewanella salipaludis</name>
    <dbReference type="NCBI Taxonomy" id="2723052"/>
    <lineage>
        <taxon>Bacteria</taxon>
        <taxon>Pseudomonadati</taxon>
        <taxon>Pseudomonadota</taxon>
        <taxon>Gammaproteobacteria</taxon>
        <taxon>Alteromonadales</taxon>
        <taxon>Shewanellaceae</taxon>
        <taxon>Shewanella</taxon>
    </lineage>
</organism>
<dbReference type="RefSeq" id="WP_169564644.1">
    <property type="nucleotide sequence ID" value="NZ_JAAXYH010000008.1"/>
</dbReference>
<reference evidence="2" key="1">
    <citation type="submission" date="2020-04" db="EMBL/GenBank/DDBJ databases">
        <title>Description of Shewanella salipaludis sp. nov., isolated from a salt marsh.</title>
        <authorList>
            <person name="Park S."/>
            <person name="Yoon J.-H."/>
        </authorList>
    </citation>
    <scope>NUCLEOTIDE SEQUENCE</scope>
    <source>
        <strain evidence="2">SHSM-M6</strain>
    </source>
</reference>
<evidence type="ECO:0000259" key="1">
    <source>
        <dbReference type="SMART" id="SM00900"/>
    </source>
</evidence>
<evidence type="ECO:0000313" key="2">
    <source>
        <dbReference type="EMBL" id="NMH65916.1"/>
    </source>
</evidence>
<dbReference type="InterPro" id="IPR007329">
    <property type="entry name" value="FMN-bd"/>
</dbReference>
<dbReference type="GO" id="GO:0016020">
    <property type="term" value="C:membrane"/>
    <property type="evidence" value="ECO:0007669"/>
    <property type="project" value="InterPro"/>
</dbReference>
<dbReference type="EMBL" id="JAAXYH010000008">
    <property type="protein sequence ID" value="NMH65916.1"/>
    <property type="molecule type" value="Genomic_DNA"/>
</dbReference>